<dbReference type="EMBL" id="LBQB01000003">
    <property type="protein sequence ID" value="KKP69768.1"/>
    <property type="molecule type" value="Genomic_DNA"/>
</dbReference>
<organism evidence="1 2">
    <name type="scientific">candidate division CPR3 bacterium GW2011_GWF2_35_18</name>
    <dbReference type="NCBI Taxonomy" id="1618350"/>
    <lineage>
        <taxon>Bacteria</taxon>
        <taxon>Bacteria division CPR3</taxon>
    </lineage>
</organism>
<evidence type="ECO:0000313" key="1">
    <source>
        <dbReference type="EMBL" id="KKP69768.1"/>
    </source>
</evidence>
<protein>
    <submittedName>
        <fullName evidence="1">Uncharacterized protein</fullName>
    </submittedName>
</protein>
<proteinExistence type="predicted"/>
<evidence type="ECO:0000313" key="2">
    <source>
        <dbReference type="Proteomes" id="UP000034581"/>
    </source>
</evidence>
<dbReference type="SUPFAM" id="SSF159779">
    <property type="entry name" value="CdCA1 repeat-like"/>
    <property type="match status" value="1"/>
</dbReference>
<dbReference type="AlphaFoldDB" id="A0A0G0BK10"/>
<gene>
    <name evidence="1" type="ORF">UR67_C0003G0046</name>
</gene>
<name>A0A0G0BK10_UNCC3</name>
<comment type="caution">
    <text evidence="1">The sequence shown here is derived from an EMBL/GenBank/DDBJ whole genome shotgun (WGS) entry which is preliminary data.</text>
</comment>
<sequence>MTETIHDEQQAKFPVIFPKENYQTPEQTLKTVNKWKHQVRGTEDPVSNYQELFIEINFADQLKGTCTDERDIVERTENDKYFRLPGGAAGLIHAIEAVKGEINLAYRQKILNTAEQYNLHLLNHRDNVHGSTENPVGCGYLGLLAMDEAEDVFGFSLKSSDNKVSGYIQKMEQDLGVRVITLNGEHVAQNGGLLINVNSNSVLNPEGNAQNSFFSLDLGLLNLKIKEMAAELNLSEDEQQQVLINITRDNMAACYVLSNGNIDAEKFIITGNVNESIKTIIEEAYRQLTESERMEAMNAMINKRKHSTH</sequence>
<accession>A0A0G0BK10</accession>
<dbReference type="Proteomes" id="UP000034581">
    <property type="component" value="Unassembled WGS sequence"/>
</dbReference>
<reference evidence="1 2" key="1">
    <citation type="journal article" date="2015" name="Nature">
        <title>rRNA introns, odd ribosomes, and small enigmatic genomes across a large radiation of phyla.</title>
        <authorList>
            <person name="Brown C.T."/>
            <person name="Hug L.A."/>
            <person name="Thomas B.C."/>
            <person name="Sharon I."/>
            <person name="Castelle C.J."/>
            <person name="Singh A."/>
            <person name="Wilkins M.J."/>
            <person name="Williams K.H."/>
            <person name="Banfield J.F."/>
        </authorList>
    </citation>
    <scope>NUCLEOTIDE SEQUENCE [LARGE SCALE GENOMIC DNA]</scope>
</reference>